<sequence length="194" mass="22687">MLQKFFEDDDVLIESISPAIKVLALKFPDSFEIKEATNPIYEIATSLLADEEEFCDNYWEYLIIVLQAIFVRCCHSSFALEFIGEISENLADWDLQIHDIVASMATTDQIPTFYTFWIENTRPAAFLRSAISVFENFEHLPQLAGKRDEILEICFRNIEVLKENMSNDDEMEMDEEELSFFVVNEFCKYPLFKK</sequence>
<dbReference type="AlphaFoldDB" id="A2DAM9"/>
<organism evidence="1 2">
    <name type="scientific">Trichomonas vaginalis (strain ATCC PRA-98 / G3)</name>
    <dbReference type="NCBI Taxonomy" id="412133"/>
    <lineage>
        <taxon>Eukaryota</taxon>
        <taxon>Metamonada</taxon>
        <taxon>Parabasalia</taxon>
        <taxon>Trichomonadida</taxon>
        <taxon>Trichomonadidae</taxon>
        <taxon>Trichomonas</taxon>
    </lineage>
</organism>
<gene>
    <name evidence="1" type="ORF">TVAG_035550</name>
</gene>
<dbReference type="KEGG" id="tva:5468087"/>
<dbReference type="InParanoid" id="A2DAM9"/>
<name>A2DAM9_TRIV3</name>
<evidence type="ECO:0000313" key="2">
    <source>
        <dbReference type="Proteomes" id="UP000001542"/>
    </source>
</evidence>
<reference evidence="1" key="2">
    <citation type="journal article" date="2007" name="Science">
        <title>Draft genome sequence of the sexually transmitted pathogen Trichomonas vaginalis.</title>
        <authorList>
            <person name="Carlton J.M."/>
            <person name="Hirt R.P."/>
            <person name="Silva J.C."/>
            <person name="Delcher A.L."/>
            <person name="Schatz M."/>
            <person name="Zhao Q."/>
            <person name="Wortman J.R."/>
            <person name="Bidwell S.L."/>
            <person name="Alsmark U.C.M."/>
            <person name="Besteiro S."/>
            <person name="Sicheritz-Ponten T."/>
            <person name="Noel C.J."/>
            <person name="Dacks J.B."/>
            <person name="Foster P.G."/>
            <person name="Simillion C."/>
            <person name="Van de Peer Y."/>
            <person name="Miranda-Saavedra D."/>
            <person name="Barton G.J."/>
            <person name="Westrop G.D."/>
            <person name="Mueller S."/>
            <person name="Dessi D."/>
            <person name="Fiori P.L."/>
            <person name="Ren Q."/>
            <person name="Paulsen I."/>
            <person name="Zhang H."/>
            <person name="Bastida-Corcuera F.D."/>
            <person name="Simoes-Barbosa A."/>
            <person name="Brown M.T."/>
            <person name="Hayes R.D."/>
            <person name="Mukherjee M."/>
            <person name="Okumura C.Y."/>
            <person name="Schneider R."/>
            <person name="Smith A.J."/>
            <person name="Vanacova S."/>
            <person name="Villalvazo M."/>
            <person name="Haas B.J."/>
            <person name="Pertea M."/>
            <person name="Feldblyum T.V."/>
            <person name="Utterback T.R."/>
            <person name="Shu C.L."/>
            <person name="Osoegawa K."/>
            <person name="de Jong P.J."/>
            <person name="Hrdy I."/>
            <person name="Horvathova L."/>
            <person name="Zubacova Z."/>
            <person name="Dolezal P."/>
            <person name="Malik S.B."/>
            <person name="Logsdon J.M. Jr."/>
            <person name="Henze K."/>
            <person name="Gupta A."/>
            <person name="Wang C.C."/>
            <person name="Dunne R.L."/>
            <person name="Upcroft J.A."/>
            <person name="Upcroft P."/>
            <person name="White O."/>
            <person name="Salzberg S.L."/>
            <person name="Tang P."/>
            <person name="Chiu C.-H."/>
            <person name="Lee Y.-S."/>
            <person name="Embley T.M."/>
            <person name="Coombs G.H."/>
            <person name="Mottram J.C."/>
            <person name="Tachezy J."/>
            <person name="Fraser-Liggett C.M."/>
            <person name="Johnson P.J."/>
        </authorList>
    </citation>
    <scope>NUCLEOTIDE SEQUENCE [LARGE SCALE GENOMIC DNA]</scope>
    <source>
        <strain evidence="1">G3</strain>
    </source>
</reference>
<dbReference type="RefSeq" id="XP_001583518.1">
    <property type="nucleotide sequence ID" value="XM_001583468.1"/>
</dbReference>
<proteinExistence type="predicted"/>
<dbReference type="VEuPathDB" id="TrichDB:TVAG_035550"/>
<dbReference type="VEuPathDB" id="TrichDB:TVAGG3_0811790"/>
<accession>A2DAM9</accession>
<dbReference type="Proteomes" id="UP000001542">
    <property type="component" value="Unassembled WGS sequence"/>
</dbReference>
<keyword evidence="2" id="KW-1185">Reference proteome</keyword>
<evidence type="ECO:0000313" key="1">
    <source>
        <dbReference type="EMBL" id="EAY22532.1"/>
    </source>
</evidence>
<protein>
    <submittedName>
        <fullName evidence="1">Uncharacterized protein</fullName>
    </submittedName>
</protein>
<reference evidence="1" key="1">
    <citation type="submission" date="2006-10" db="EMBL/GenBank/DDBJ databases">
        <authorList>
            <person name="Amadeo P."/>
            <person name="Zhao Q."/>
            <person name="Wortman J."/>
            <person name="Fraser-Liggett C."/>
            <person name="Carlton J."/>
        </authorList>
    </citation>
    <scope>NUCLEOTIDE SEQUENCE</scope>
    <source>
        <strain evidence="1">G3</strain>
    </source>
</reference>
<dbReference type="EMBL" id="DS113183">
    <property type="protein sequence ID" value="EAY22532.1"/>
    <property type="molecule type" value="Genomic_DNA"/>
</dbReference>